<dbReference type="InterPro" id="IPR028082">
    <property type="entry name" value="Peripla_BP_I"/>
</dbReference>
<dbReference type="Gene3D" id="1.10.10.10">
    <property type="entry name" value="Winged helix-like DNA-binding domain superfamily/Winged helix DNA-binding domain"/>
    <property type="match status" value="1"/>
</dbReference>
<evidence type="ECO:0000256" key="1">
    <source>
        <dbReference type="ARBA" id="ARBA00023015"/>
    </source>
</evidence>
<dbReference type="InterPro" id="IPR036388">
    <property type="entry name" value="WH-like_DNA-bd_sf"/>
</dbReference>
<dbReference type="EMBL" id="JAAAMU010000002">
    <property type="protein sequence ID" value="NBC68282.1"/>
    <property type="molecule type" value="Genomic_DNA"/>
</dbReference>
<comment type="caution">
    <text evidence="5">The sequence shown here is derived from an EMBL/GenBank/DDBJ whole genome shotgun (WGS) entry which is preliminary data.</text>
</comment>
<dbReference type="PRINTS" id="PR00035">
    <property type="entry name" value="HTHGNTR"/>
</dbReference>
<feature type="domain" description="HTH gntR-type" evidence="4">
    <location>
        <begin position="1"/>
        <end position="69"/>
    </location>
</feature>
<reference evidence="5 6" key="1">
    <citation type="submission" date="2020-01" db="EMBL/GenBank/DDBJ databases">
        <title>Paenibacillus soybeanensis sp. nov. isolated from the nodules of soybean (Glycine max(L.) Merr).</title>
        <authorList>
            <person name="Wang H."/>
        </authorList>
    </citation>
    <scope>NUCLEOTIDE SEQUENCE [LARGE SCALE GENOMIC DNA]</scope>
    <source>
        <strain evidence="5 6">DSM 23054</strain>
    </source>
</reference>
<name>A0A7X5BX72_9BACL</name>
<dbReference type="OrthoDB" id="9816541at2"/>
<dbReference type="Pfam" id="PF13377">
    <property type="entry name" value="Peripla_BP_3"/>
    <property type="match status" value="1"/>
</dbReference>
<keyword evidence="6" id="KW-1185">Reference proteome</keyword>
<protein>
    <submittedName>
        <fullName evidence="5">GntR family transcriptional regulator</fullName>
    </submittedName>
</protein>
<gene>
    <name evidence="5" type="ORF">GT003_04620</name>
</gene>
<dbReference type="PANTHER" id="PTHR44846:SF1">
    <property type="entry name" value="MANNOSYL-D-GLYCERATE TRANSPORT_METABOLISM SYSTEM REPRESSOR MNGR-RELATED"/>
    <property type="match status" value="1"/>
</dbReference>
<evidence type="ECO:0000256" key="2">
    <source>
        <dbReference type="ARBA" id="ARBA00023125"/>
    </source>
</evidence>
<evidence type="ECO:0000313" key="6">
    <source>
        <dbReference type="Proteomes" id="UP000558113"/>
    </source>
</evidence>
<proteinExistence type="predicted"/>
<dbReference type="InterPro" id="IPR036390">
    <property type="entry name" value="WH_DNA-bd_sf"/>
</dbReference>
<dbReference type="AlphaFoldDB" id="A0A7X5BX72"/>
<dbReference type="InterPro" id="IPR046335">
    <property type="entry name" value="LacI/GalR-like_sensor"/>
</dbReference>
<dbReference type="RefSeq" id="WP_161694931.1">
    <property type="nucleotide sequence ID" value="NZ_JAAAMU010000002.1"/>
</dbReference>
<dbReference type="Pfam" id="PF00392">
    <property type="entry name" value="GntR"/>
    <property type="match status" value="1"/>
</dbReference>
<dbReference type="InterPro" id="IPR000524">
    <property type="entry name" value="Tscrpt_reg_HTH_GntR"/>
</dbReference>
<organism evidence="5 6">
    <name type="scientific">Paenibacillus sacheonensis</name>
    <dbReference type="NCBI Taxonomy" id="742054"/>
    <lineage>
        <taxon>Bacteria</taxon>
        <taxon>Bacillati</taxon>
        <taxon>Bacillota</taxon>
        <taxon>Bacilli</taxon>
        <taxon>Bacillales</taxon>
        <taxon>Paenibacillaceae</taxon>
        <taxon>Paenibacillus</taxon>
    </lineage>
</organism>
<dbReference type="Gene3D" id="3.40.50.2300">
    <property type="match status" value="2"/>
</dbReference>
<keyword evidence="2" id="KW-0238">DNA-binding</keyword>
<evidence type="ECO:0000313" key="5">
    <source>
        <dbReference type="EMBL" id="NBC68282.1"/>
    </source>
</evidence>
<sequence>MALYLKLKDEIVRLVLNGTFKSGSLLPTEHELCARYELSRVTVRKALEELKKDGLLVSVQGQGTAVSVRAGGYASSMEIIALIAPVHNPFFASFMAHFEEVAETNGSLVLFKQDFSGRAFATDDFFYRLIKNGIRNVVFWPQSEDIDFGMLHRLRAVGMNMVIFDQMFETDAADTVGIDSGDAVAKLYASLRTAIAGGEIAFLGYEGLTIPSERQREQAFRALNGDGGMFRIPWGKNVEAETAALLRRLQEEGKLPSGFICCNGPIGLAAAEYMAQSGIEGIRLAVIDELPEMANYRLAAYRQPMKEMAEKTYERLAAQNKEGDGWRAGRFPVKGSLIDTRRDTARIAP</sequence>
<dbReference type="CDD" id="cd07377">
    <property type="entry name" value="WHTH_GntR"/>
    <property type="match status" value="1"/>
</dbReference>
<dbReference type="GO" id="GO:0003700">
    <property type="term" value="F:DNA-binding transcription factor activity"/>
    <property type="evidence" value="ECO:0007669"/>
    <property type="project" value="InterPro"/>
</dbReference>
<evidence type="ECO:0000256" key="3">
    <source>
        <dbReference type="ARBA" id="ARBA00023163"/>
    </source>
</evidence>
<dbReference type="InterPro" id="IPR050679">
    <property type="entry name" value="Bact_HTH_transcr_reg"/>
</dbReference>
<evidence type="ECO:0000259" key="4">
    <source>
        <dbReference type="PROSITE" id="PS50949"/>
    </source>
</evidence>
<dbReference type="GO" id="GO:0045892">
    <property type="term" value="P:negative regulation of DNA-templated transcription"/>
    <property type="evidence" value="ECO:0007669"/>
    <property type="project" value="TreeGrafter"/>
</dbReference>
<dbReference type="SUPFAM" id="SSF46785">
    <property type="entry name" value="Winged helix' DNA-binding domain"/>
    <property type="match status" value="1"/>
</dbReference>
<dbReference type="GO" id="GO:0003677">
    <property type="term" value="F:DNA binding"/>
    <property type="evidence" value="ECO:0007669"/>
    <property type="project" value="UniProtKB-KW"/>
</dbReference>
<keyword evidence="1" id="KW-0805">Transcription regulation</keyword>
<dbReference type="PROSITE" id="PS50949">
    <property type="entry name" value="HTH_GNTR"/>
    <property type="match status" value="1"/>
</dbReference>
<accession>A0A7X5BX72</accession>
<keyword evidence="3" id="KW-0804">Transcription</keyword>
<dbReference type="PANTHER" id="PTHR44846">
    <property type="entry name" value="MANNOSYL-D-GLYCERATE TRANSPORT/METABOLISM SYSTEM REPRESSOR MNGR-RELATED"/>
    <property type="match status" value="1"/>
</dbReference>
<dbReference type="SUPFAM" id="SSF53822">
    <property type="entry name" value="Periplasmic binding protein-like I"/>
    <property type="match status" value="1"/>
</dbReference>
<dbReference type="Proteomes" id="UP000558113">
    <property type="component" value="Unassembled WGS sequence"/>
</dbReference>
<dbReference type="SMART" id="SM00345">
    <property type="entry name" value="HTH_GNTR"/>
    <property type="match status" value="1"/>
</dbReference>